<accession>A0ABU9DHC4</accession>
<organism evidence="1 2">
    <name type="scientific">Paenibacillus filicis</name>
    <dbReference type="NCBI Taxonomy" id="669464"/>
    <lineage>
        <taxon>Bacteria</taxon>
        <taxon>Bacillati</taxon>
        <taxon>Bacillota</taxon>
        <taxon>Bacilli</taxon>
        <taxon>Bacillales</taxon>
        <taxon>Paenibacillaceae</taxon>
        <taxon>Paenibacillus</taxon>
    </lineage>
</organism>
<keyword evidence="2" id="KW-1185">Reference proteome</keyword>
<protein>
    <submittedName>
        <fullName evidence="1">DUF3024 domain-containing protein</fullName>
    </submittedName>
</protein>
<dbReference type="EMBL" id="JBBPCC010000005">
    <property type="protein sequence ID" value="MEK8128216.1"/>
    <property type="molecule type" value="Genomic_DNA"/>
</dbReference>
<dbReference type="InterPro" id="IPR021388">
    <property type="entry name" value="DUF3024"/>
</dbReference>
<sequence length="120" mass="14115">MSIGMDPFTIRRVRQILDGYIQLKVPVYVRDAVRLTYEMQNDLVILSEHRPSKTRRGWRGTEIVQFRLEGQQWTVYVRKDGEAWSLVDSIPPAGDFEKQLEQVELDREGLIWNLDLPGER</sequence>
<dbReference type="Pfam" id="PF11225">
    <property type="entry name" value="DUF3024"/>
    <property type="match status" value="1"/>
</dbReference>
<evidence type="ECO:0000313" key="2">
    <source>
        <dbReference type="Proteomes" id="UP001469365"/>
    </source>
</evidence>
<reference evidence="1 2" key="1">
    <citation type="submission" date="2024-04" db="EMBL/GenBank/DDBJ databases">
        <title>draft genome sequnece of Paenibacillus filicis.</title>
        <authorList>
            <person name="Kim D.-U."/>
        </authorList>
    </citation>
    <scope>NUCLEOTIDE SEQUENCE [LARGE SCALE GENOMIC DNA]</scope>
    <source>
        <strain evidence="1 2">KACC14197</strain>
    </source>
</reference>
<name>A0ABU9DHC4_9BACL</name>
<comment type="caution">
    <text evidence="1">The sequence shown here is derived from an EMBL/GenBank/DDBJ whole genome shotgun (WGS) entry which is preliminary data.</text>
</comment>
<gene>
    <name evidence="1" type="ORF">WMW72_09905</name>
</gene>
<evidence type="ECO:0000313" key="1">
    <source>
        <dbReference type="EMBL" id="MEK8128216.1"/>
    </source>
</evidence>
<proteinExistence type="predicted"/>
<dbReference type="Proteomes" id="UP001469365">
    <property type="component" value="Unassembled WGS sequence"/>
</dbReference>